<evidence type="ECO:0000313" key="2">
    <source>
        <dbReference type="EMBL" id="KAL2649709.1"/>
    </source>
</evidence>
<protein>
    <submittedName>
        <fullName evidence="2">Uncharacterized protein</fullName>
    </submittedName>
</protein>
<dbReference type="AlphaFoldDB" id="A0ABD1ZE42"/>
<dbReference type="EMBL" id="JBHFFA010000001">
    <property type="protein sequence ID" value="KAL2649709.1"/>
    <property type="molecule type" value="Genomic_DNA"/>
</dbReference>
<proteinExistence type="predicted"/>
<name>A0ABD1ZE42_9MARC</name>
<gene>
    <name evidence="2" type="ORF">R1flu_017837</name>
</gene>
<comment type="caution">
    <text evidence="2">The sequence shown here is derived from an EMBL/GenBank/DDBJ whole genome shotgun (WGS) entry which is preliminary data.</text>
</comment>
<organism evidence="2 3">
    <name type="scientific">Riccia fluitans</name>
    <dbReference type="NCBI Taxonomy" id="41844"/>
    <lineage>
        <taxon>Eukaryota</taxon>
        <taxon>Viridiplantae</taxon>
        <taxon>Streptophyta</taxon>
        <taxon>Embryophyta</taxon>
        <taxon>Marchantiophyta</taxon>
        <taxon>Marchantiopsida</taxon>
        <taxon>Marchantiidae</taxon>
        <taxon>Marchantiales</taxon>
        <taxon>Ricciaceae</taxon>
        <taxon>Riccia</taxon>
    </lineage>
</organism>
<feature type="region of interest" description="Disordered" evidence="1">
    <location>
        <begin position="1"/>
        <end position="28"/>
    </location>
</feature>
<keyword evidence="3" id="KW-1185">Reference proteome</keyword>
<sequence length="126" mass="14509">MSATGSASEDEGTSETRKNEEEIVPEEEREMQEILAASALYKSELELTRMNKSEWKFAHRWKISDGKPGLHGTVDQRTNIRIRTSRRWMKRTSLNWDDLATARWPACGQDEVAALAAMYCFFYSNT</sequence>
<dbReference type="Proteomes" id="UP001605036">
    <property type="component" value="Unassembled WGS sequence"/>
</dbReference>
<reference evidence="2 3" key="1">
    <citation type="submission" date="2024-09" db="EMBL/GenBank/DDBJ databases">
        <title>Chromosome-scale assembly of Riccia fluitans.</title>
        <authorList>
            <person name="Paukszto L."/>
            <person name="Sawicki J."/>
            <person name="Karawczyk K."/>
            <person name="Piernik-Szablinska J."/>
            <person name="Szczecinska M."/>
            <person name="Mazdziarz M."/>
        </authorList>
    </citation>
    <scope>NUCLEOTIDE SEQUENCE [LARGE SCALE GENOMIC DNA]</scope>
    <source>
        <strain evidence="2">Rf_01</strain>
        <tissue evidence="2">Aerial parts of the thallus</tissue>
    </source>
</reference>
<evidence type="ECO:0000256" key="1">
    <source>
        <dbReference type="SAM" id="MobiDB-lite"/>
    </source>
</evidence>
<evidence type="ECO:0000313" key="3">
    <source>
        <dbReference type="Proteomes" id="UP001605036"/>
    </source>
</evidence>
<accession>A0ABD1ZE42</accession>